<name>A0A0L6ZAB7_9CLOT</name>
<keyword evidence="6" id="KW-0460">Magnesium</keyword>
<dbReference type="EMBL" id="LHUR01000022">
    <property type="protein sequence ID" value="KOA19921.1"/>
    <property type="molecule type" value="Genomic_DNA"/>
</dbReference>
<keyword evidence="6" id="KW-0694">RNA-binding</keyword>
<proteinExistence type="inferred from homology"/>
<comment type="subcellular location">
    <subcellularLocation>
        <location evidence="6">Cytoplasm</location>
    </subcellularLocation>
</comment>
<dbReference type="PANTHER" id="PTHR34276:SF1">
    <property type="entry name" value="MINI-RIBONUCLEASE 3"/>
    <property type="match status" value="1"/>
</dbReference>
<dbReference type="GO" id="GO:0005737">
    <property type="term" value="C:cytoplasm"/>
    <property type="evidence" value="ECO:0007669"/>
    <property type="project" value="UniProtKB-SubCell"/>
</dbReference>
<comment type="function">
    <text evidence="6">Involved in correct processing of both the 5' and 3' ends of 23S rRNA precursor. Processes 30S rRNA precursor transcript even in absence of ribonuclease 3 (Rnc); Rnc processes 30S rRNA into smaller rRNA precursors.</text>
</comment>
<dbReference type="GO" id="GO:0019843">
    <property type="term" value="F:rRNA binding"/>
    <property type="evidence" value="ECO:0007669"/>
    <property type="project" value="UniProtKB-UniRule"/>
</dbReference>
<evidence type="ECO:0000313" key="9">
    <source>
        <dbReference type="Proteomes" id="UP000037043"/>
    </source>
</evidence>
<dbReference type="STRING" id="36844.SAMN04488501_1217"/>
<dbReference type="EC" id="3.1.26.-" evidence="6"/>
<dbReference type="GO" id="GO:0006364">
    <property type="term" value="P:rRNA processing"/>
    <property type="evidence" value="ECO:0007669"/>
    <property type="project" value="UniProtKB-UniRule"/>
</dbReference>
<keyword evidence="4 6" id="KW-0255">Endonuclease</keyword>
<evidence type="ECO:0000256" key="5">
    <source>
        <dbReference type="ARBA" id="ARBA00022801"/>
    </source>
</evidence>
<dbReference type="RefSeq" id="WP_052221542.1">
    <property type="nucleotide sequence ID" value="NZ_LHUR01000022.1"/>
</dbReference>
<dbReference type="Proteomes" id="UP000037043">
    <property type="component" value="Unassembled WGS sequence"/>
</dbReference>
<comment type="cofactor">
    <cofactor evidence="6">
        <name>Mg(2+)</name>
        <dbReference type="ChEBI" id="CHEBI:18420"/>
    </cofactor>
</comment>
<dbReference type="HAMAP" id="MF_01468">
    <property type="entry name" value="RNase_Mini_III"/>
    <property type="match status" value="1"/>
</dbReference>
<dbReference type="AlphaFoldDB" id="A0A0L6ZAB7"/>
<keyword evidence="3 6" id="KW-0540">Nuclease</keyword>
<evidence type="ECO:0000256" key="2">
    <source>
        <dbReference type="ARBA" id="ARBA00022552"/>
    </source>
</evidence>
<dbReference type="SUPFAM" id="SSF69065">
    <property type="entry name" value="RNase III domain-like"/>
    <property type="match status" value="1"/>
</dbReference>
<reference evidence="9" key="1">
    <citation type="submission" date="2015-08" db="EMBL/GenBank/DDBJ databases">
        <title>Genome sequence of the strict anaerobe Clostridium homopropionicum LuHBu1 (DSM 5847T).</title>
        <authorList>
            <person name="Poehlein A."/>
            <person name="Beck M."/>
            <person name="Schiel-Bengelsdorf B."/>
            <person name="Bengelsdorf F.R."/>
            <person name="Daniel R."/>
            <person name="Duerre P."/>
        </authorList>
    </citation>
    <scope>NUCLEOTIDE SEQUENCE [LARGE SCALE GENOMIC DNA]</scope>
    <source>
        <strain evidence="9">DSM 5847</strain>
    </source>
</reference>
<comment type="subunit">
    <text evidence="6">Homodimer.</text>
</comment>
<evidence type="ECO:0000256" key="3">
    <source>
        <dbReference type="ARBA" id="ARBA00022722"/>
    </source>
</evidence>
<evidence type="ECO:0000256" key="1">
    <source>
        <dbReference type="ARBA" id="ARBA00022517"/>
    </source>
</evidence>
<evidence type="ECO:0000256" key="6">
    <source>
        <dbReference type="HAMAP-Rule" id="MF_01468"/>
    </source>
</evidence>
<comment type="caution">
    <text evidence="8">The sequence shown here is derived from an EMBL/GenBank/DDBJ whole genome shotgun (WGS) entry which is preliminary data.</text>
</comment>
<dbReference type="InterPro" id="IPR000999">
    <property type="entry name" value="RNase_III_dom"/>
</dbReference>
<keyword evidence="2 6" id="KW-0698">rRNA processing</keyword>
<keyword evidence="6" id="KW-0963">Cytoplasm</keyword>
<dbReference type="InterPro" id="IPR036389">
    <property type="entry name" value="RNase_III_sf"/>
</dbReference>
<comment type="similarity">
    <text evidence="6">Belongs to the MrnC RNase family.</text>
</comment>
<dbReference type="PATRIC" id="fig|1121318.3.peg.2032"/>
<organism evidence="8 9">
    <name type="scientific">Clostridium homopropionicum DSM 5847</name>
    <dbReference type="NCBI Taxonomy" id="1121318"/>
    <lineage>
        <taxon>Bacteria</taxon>
        <taxon>Bacillati</taxon>
        <taxon>Bacillota</taxon>
        <taxon>Clostridia</taxon>
        <taxon>Eubacteriales</taxon>
        <taxon>Clostridiaceae</taxon>
        <taxon>Clostridium</taxon>
    </lineage>
</organism>
<keyword evidence="5 6" id="KW-0378">Hydrolase</keyword>
<dbReference type="CDD" id="cd00593">
    <property type="entry name" value="RIBOc"/>
    <property type="match status" value="1"/>
</dbReference>
<feature type="active site" evidence="6">
    <location>
        <position position="28"/>
    </location>
</feature>
<evidence type="ECO:0000259" key="7">
    <source>
        <dbReference type="SMART" id="SM00535"/>
    </source>
</evidence>
<dbReference type="SMART" id="SM00535">
    <property type="entry name" value="RIBOc"/>
    <property type="match status" value="1"/>
</dbReference>
<gene>
    <name evidence="6 8" type="primary">mrnC</name>
    <name evidence="8" type="ORF">CLHOM_20110</name>
</gene>
<keyword evidence="1 6" id="KW-0690">Ribosome biogenesis</keyword>
<evidence type="ECO:0000313" key="8">
    <source>
        <dbReference type="EMBL" id="KOA19921.1"/>
    </source>
</evidence>
<dbReference type="PIRSF" id="PIRSF005520">
    <property type="entry name" value="UCP005520"/>
    <property type="match status" value="1"/>
</dbReference>
<dbReference type="Gene3D" id="1.10.1520.10">
    <property type="entry name" value="Ribonuclease III domain"/>
    <property type="match status" value="1"/>
</dbReference>
<feature type="domain" description="RNase III" evidence="7">
    <location>
        <begin position="4"/>
        <end position="139"/>
    </location>
</feature>
<accession>A0A0L6ZAB7</accession>
<sequence>MEFSLTDKVFSINEAKQLNPLVLAFIGDAVYEVFVRSYLINNYRDLSSHKLHVKAISFVKAHSQSEFIKGIEDKLTEEEYSIFKRGRNAKSGTVPKNADVQEYRMATGLEALVGFLYITNQRERLKQLLDLIIIYSLKEGVKR</sequence>
<dbReference type="PANTHER" id="PTHR34276">
    <property type="entry name" value="MINI-RIBONUCLEASE 3"/>
    <property type="match status" value="1"/>
</dbReference>
<protein>
    <recommendedName>
        <fullName evidence="6">Mini-ribonuclease 3</fullName>
        <shortName evidence="6">Mini-3</shortName>
        <shortName evidence="6">Mini-RNase 3</shortName>
        <ecNumber evidence="6">3.1.26.-</ecNumber>
    </recommendedName>
    <alternativeName>
        <fullName evidence="6">Mini-RNase III</fullName>
        <shortName evidence="6">Mini-III</shortName>
    </alternativeName>
</protein>
<evidence type="ECO:0000256" key="4">
    <source>
        <dbReference type="ARBA" id="ARBA00022759"/>
    </source>
</evidence>
<dbReference type="GO" id="GO:0004525">
    <property type="term" value="F:ribonuclease III activity"/>
    <property type="evidence" value="ECO:0007669"/>
    <property type="project" value="InterPro"/>
</dbReference>
<dbReference type="Pfam" id="PF00636">
    <property type="entry name" value="Ribonuclease_3"/>
    <property type="match status" value="1"/>
</dbReference>
<dbReference type="InterPro" id="IPR008226">
    <property type="entry name" value="Mini3_fam"/>
</dbReference>
<keyword evidence="6" id="KW-0699">rRNA-binding</keyword>
<keyword evidence="9" id="KW-1185">Reference proteome</keyword>